<evidence type="ECO:0000259" key="3">
    <source>
        <dbReference type="Pfam" id="PF01370"/>
    </source>
</evidence>
<organism evidence="4 5">
    <name type="scientific">Paracoccus isoporae</name>
    <dbReference type="NCBI Taxonomy" id="591205"/>
    <lineage>
        <taxon>Bacteria</taxon>
        <taxon>Pseudomonadati</taxon>
        <taxon>Pseudomonadota</taxon>
        <taxon>Alphaproteobacteria</taxon>
        <taxon>Rhodobacterales</taxon>
        <taxon>Paracoccaceae</taxon>
        <taxon>Paracoccus</taxon>
    </lineage>
</organism>
<feature type="region of interest" description="Disordered" evidence="2">
    <location>
        <begin position="221"/>
        <end position="242"/>
    </location>
</feature>
<evidence type="ECO:0000313" key="5">
    <source>
        <dbReference type="Proteomes" id="UP000199344"/>
    </source>
</evidence>
<keyword evidence="1" id="KW-0520">NAD</keyword>
<protein>
    <submittedName>
        <fullName evidence="4">Nucleoside-diphosphate-sugar epimerase</fullName>
    </submittedName>
</protein>
<evidence type="ECO:0000256" key="1">
    <source>
        <dbReference type="ARBA" id="ARBA00023027"/>
    </source>
</evidence>
<proteinExistence type="predicted"/>
<dbReference type="EMBL" id="FNAH01000003">
    <property type="protein sequence ID" value="SDD91077.1"/>
    <property type="molecule type" value="Genomic_DNA"/>
</dbReference>
<dbReference type="Gene3D" id="3.40.50.720">
    <property type="entry name" value="NAD(P)-binding Rossmann-like Domain"/>
    <property type="match status" value="1"/>
</dbReference>
<dbReference type="AlphaFoldDB" id="A0A1G6YN32"/>
<dbReference type="Proteomes" id="UP000199344">
    <property type="component" value="Unassembled WGS sequence"/>
</dbReference>
<dbReference type="PANTHER" id="PTHR43574">
    <property type="entry name" value="EPIMERASE-RELATED"/>
    <property type="match status" value="1"/>
</dbReference>
<evidence type="ECO:0000313" key="4">
    <source>
        <dbReference type="EMBL" id="SDD91077.1"/>
    </source>
</evidence>
<dbReference type="CDD" id="cd05266">
    <property type="entry name" value="SDR_a4"/>
    <property type="match status" value="1"/>
</dbReference>
<dbReference type="InterPro" id="IPR036291">
    <property type="entry name" value="NAD(P)-bd_dom_sf"/>
</dbReference>
<dbReference type="InterPro" id="IPR001509">
    <property type="entry name" value="Epimerase_deHydtase"/>
</dbReference>
<keyword evidence="5" id="KW-1185">Reference proteome</keyword>
<sequence length="333" mass="35357">MHMLILGHGYTAAALTPRLIAAGWTVTGTTRSDPARVAESGAEPLIWPGDAARMREEIARADAILSCVAPVTTGTAQPGDATDPAGTPGPVATDPVLAELSDALRISSARWVGYLSSTNVYGDHGGAWVDETTPPAPTSHRGRARVAAEQGWADLAAQSGWALTIFRLAGIYGPGRGPFAKLRQGRARMIEKPGQVFSRIHVDDIAGAVIAALNWHVPPRPDAAPARPDAAHSAGLSRAASREAPAETPLIVNLCDDAPCPPQEVIAAAAAMLHMQPPPREDFATARMTEMARSFYRDSKRVRNDRLTQILGYRLRHPDYRSGLAAILAAERG</sequence>
<reference evidence="4 5" key="1">
    <citation type="submission" date="2016-10" db="EMBL/GenBank/DDBJ databases">
        <authorList>
            <person name="de Groot N.N."/>
        </authorList>
    </citation>
    <scope>NUCLEOTIDE SEQUENCE [LARGE SCALE GENOMIC DNA]</scope>
    <source>
        <strain evidence="4 5">DSM 22220</strain>
    </source>
</reference>
<dbReference type="RefSeq" id="WP_090521979.1">
    <property type="nucleotide sequence ID" value="NZ_FNAH01000003.1"/>
</dbReference>
<dbReference type="STRING" id="591205.SAMN05421538_10312"/>
<name>A0A1G6YN32_9RHOB</name>
<feature type="domain" description="NAD-dependent epimerase/dehydratase" evidence="3">
    <location>
        <begin position="3"/>
        <end position="215"/>
    </location>
</feature>
<accession>A0A1G6YN32</accession>
<dbReference type="OrthoDB" id="9808276at2"/>
<gene>
    <name evidence="4" type="ORF">SAMN05421538_10312</name>
</gene>
<evidence type="ECO:0000256" key="2">
    <source>
        <dbReference type="SAM" id="MobiDB-lite"/>
    </source>
</evidence>
<dbReference type="SUPFAM" id="SSF51735">
    <property type="entry name" value="NAD(P)-binding Rossmann-fold domains"/>
    <property type="match status" value="1"/>
</dbReference>
<dbReference type="Pfam" id="PF01370">
    <property type="entry name" value="Epimerase"/>
    <property type="match status" value="1"/>
</dbReference>